<reference evidence="2 3" key="1">
    <citation type="submission" date="2019-12" db="EMBL/GenBank/DDBJ databases">
        <title>Complete genome sequence of Leuconostoc lactis strain AVN1 provides insights into metabolic potential.</title>
        <authorList>
            <person name="Besrour N."/>
            <person name="Najjari A."/>
            <person name="Fhoula I."/>
            <person name="Jaballah S."/>
            <person name="Klibi N."/>
            <person name="Ouzari H.I."/>
        </authorList>
    </citation>
    <scope>NUCLEOTIDE SEQUENCE [LARGE SCALE GENOMIC DNA]</scope>
    <source>
        <strain evidence="2 3">AVN1</strain>
    </source>
</reference>
<feature type="transmembrane region" description="Helical" evidence="1">
    <location>
        <begin position="141"/>
        <end position="160"/>
    </location>
</feature>
<name>A0A6L7AC95_LEULA</name>
<protein>
    <submittedName>
        <fullName evidence="2">DUF4811 domain-containing protein</fullName>
    </submittedName>
</protein>
<keyword evidence="1" id="KW-1133">Transmembrane helix</keyword>
<gene>
    <name evidence="2" type="ORF">GQS40_12465</name>
</gene>
<dbReference type="AlphaFoldDB" id="A0A6L7AC95"/>
<proteinExistence type="predicted"/>
<comment type="caution">
    <text evidence="2">The sequence shown here is derived from an EMBL/GenBank/DDBJ whole genome shotgun (WGS) entry which is preliminary data.</text>
</comment>
<dbReference type="InterPro" id="IPR032083">
    <property type="entry name" value="DUF4811"/>
</dbReference>
<keyword evidence="1" id="KW-0812">Transmembrane</keyword>
<accession>A0A6L7AC95</accession>
<evidence type="ECO:0000256" key="1">
    <source>
        <dbReference type="SAM" id="Phobius"/>
    </source>
</evidence>
<dbReference type="Proteomes" id="UP000478636">
    <property type="component" value="Unassembled WGS sequence"/>
</dbReference>
<sequence>MVLKHKHVIYQVPATWIAMTPDQAKSLAAKMAPKTPEEQAGAAAKQAELAALAKIDPDRAARAQVDQIGKENVYIYKASPDAKKTTLAKPDLKTTSQRVAVAGDKAYKIVQTTRYVYRNNTYKFLFGWADNNHHKSTVARYVTVTVMFIGLTLSVIAIVANMHSHFGMKTVVTTTKTEIYSAGSPQQQFGVLLYQSVGTARKPWMLR</sequence>
<dbReference type="Pfam" id="PF16069">
    <property type="entry name" value="DUF4811"/>
    <property type="match status" value="2"/>
</dbReference>
<keyword evidence="1" id="KW-0472">Membrane</keyword>
<organism evidence="2 3">
    <name type="scientific">Leuconostoc lactis</name>
    <dbReference type="NCBI Taxonomy" id="1246"/>
    <lineage>
        <taxon>Bacteria</taxon>
        <taxon>Bacillati</taxon>
        <taxon>Bacillota</taxon>
        <taxon>Bacilli</taxon>
        <taxon>Lactobacillales</taxon>
        <taxon>Lactobacillaceae</taxon>
        <taxon>Leuconostoc</taxon>
    </lineage>
</organism>
<evidence type="ECO:0000313" key="3">
    <source>
        <dbReference type="Proteomes" id="UP000478636"/>
    </source>
</evidence>
<dbReference type="EMBL" id="WSZI01000019">
    <property type="protein sequence ID" value="MWN21778.1"/>
    <property type="molecule type" value="Genomic_DNA"/>
</dbReference>
<evidence type="ECO:0000313" key="2">
    <source>
        <dbReference type="EMBL" id="MWN21778.1"/>
    </source>
</evidence>